<proteinExistence type="predicted"/>
<gene>
    <name evidence="3" type="ORF">METZ01_LOCUS193175</name>
</gene>
<dbReference type="InterPro" id="IPR027304">
    <property type="entry name" value="Trigger_fact/SurA_dom_sf"/>
</dbReference>
<dbReference type="PROSITE" id="PS50198">
    <property type="entry name" value="PPIC_PPIASE_2"/>
    <property type="match status" value="2"/>
</dbReference>
<dbReference type="InterPro" id="IPR023058">
    <property type="entry name" value="PPIase_PpiC_CS"/>
</dbReference>
<dbReference type="GO" id="GO:0003755">
    <property type="term" value="F:peptidyl-prolyl cis-trans isomerase activity"/>
    <property type="evidence" value="ECO:0007669"/>
    <property type="project" value="InterPro"/>
</dbReference>
<dbReference type="Gene3D" id="1.10.4030.10">
    <property type="entry name" value="Porin chaperone SurA, peptide-binding domain"/>
    <property type="match status" value="1"/>
</dbReference>
<dbReference type="PANTHER" id="PTHR47245">
    <property type="entry name" value="PEPTIDYLPROLYL ISOMERASE"/>
    <property type="match status" value="1"/>
</dbReference>
<dbReference type="PANTHER" id="PTHR47245:SF2">
    <property type="entry name" value="PEPTIDYL-PROLYL CIS-TRANS ISOMERASE HP_0175-RELATED"/>
    <property type="match status" value="1"/>
</dbReference>
<dbReference type="EMBL" id="UINC01040442">
    <property type="protein sequence ID" value="SVB40321.1"/>
    <property type="molecule type" value="Genomic_DNA"/>
</dbReference>
<keyword evidence="1" id="KW-0574">Periplasm</keyword>
<reference evidence="3" key="1">
    <citation type="submission" date="2018-05" db="EMBL/GenBank/DDBJ databases">
        <authorList>
            <person name="Lanie J.A."/>
            <person name="Ng W.-L."/>
            <person name="Kazmierczak K.M."/>
            <person name="Andrzejewski T.M."/>
            <person name="Davidsen T.M."/>
            <person name="Wayne K.J."/>
            <person name="Tettelin H."/>
            <person name="Glass J.I."/>
            <person name="Rusch D."/>
            <person name="Podicherti R."/>
            <person name="Tsui H.-C.T."/>
            <person name="Winkler M.E."/>
        </authorList>
    </citation>
    <scope>NUCLEOTIDE SEQUENCE</scope>
</reference>
<dbReference type="InterPro" id="IPR050245">
    <property type="entry name" value="PrsA_foldase"/>
</dbReference>
<evidence type="ECO:0000259" key="2">
    <source>
        <dbReference type="PROSITE" id="PS50198"/>
    </source>
</evidence>
<feature type="domain" description="PpiC" evidence="2">
    <location>
        <begin position="175"/>
        <end position="275"/>
    </location>
</feature>
<organism evidence="3">
    <name type="scientific">marine metagenome</name>
    <dbReference type="NCBI Taxonomy" id="408172"/>
    <lineage>
        <taxon>unclassified sequences</taxon>
        <taxon>metagenomes</taxon>
        <taxon>ecological metagenomes</taxon>
    </lineage>
</organism>
<feature type="domain" description="PpiC" evidence="2">
    <location>
        <begin position="278"/>
        <end position="379"/>
    </location>
</feature>
<sequence>VKINKYLIALFVSVSLSQTETQYIDGVAAVVENHIVLKSDLAQMVNMAAIQQKLDPRANPDVFLKLQNTVLQSMIDQKILLEMAKLDSIDVSAKEVDLALEQQVQLLISQAGNKKNAEEMLGQSIKDFQREFWYDMKDRMVSERYQQQMINSISVTRDDVLAFYETYKDSLPKMPFRAKVRHVLITILPSEKSKNETRASLVDIKNKIESGGSFEELAKVYSLDTGSKNNGGNLGWVNRGSLVKNFEEEAFTIDVGEVSDPVETEFGYHILETLEKQGEKIRVRHILMSPDIVQEDVERAHVLASSYKDSILSLDDFKYYAKEFSSDKQTSDIGGDLGWLDPANYPIPEIGQALKHIGLGVCSPPINSSMGFHLLWVEGVKRSGKPTLEEHWVDIENYALNRKQMTWYQGWIEETRTKIHIHIANQ</sequence>
<dbReference type="SUPFAM" id="SSF109998">
    <property type="entry name" value="Triger factor/SurA peptide-binding domain-like"/>
    <property type="match status" value="1"/>
</dbReference>
<dbReference type="SUPFAM" id="SSF54534">
    <property type="entry name" value="FKBP-like"/>
    <property type="match status" value="2"/>
</dbReference>
<protein>
    <recommendedName>
        <fullName evidence="2">PpiC domain-containing protein</fullName>
    </recommendedName>
</protein>
<dbReference type="Pfam" id="PF09312">
    <property type="entry name" value="SurA_N"/>
    <property type="match status" value="1"/>
</dbReference>
<dbReference type="Gene3D" id="3.10.50.40">
    <property type="match status" value="2"/>
</dbReference>
<dbReference type="InterPro" id="IPR015391">
    <property type="entry name" value="SurA_N"/>
</dbReference>
<dbReference type="Pfam" id="PF00639">
    <property type="entry name" value="Rotamase"/>
    <property type="match status" value="1"/>
</dbReference>
<dbReference type="AlphaFoldDB" id="A0A382DRF8"/>
<evidence type="ECO:0000256" key="1">
    <source>
        <dbReference type="ARBA" id="ARBA00022764"/>
    </source>
</evidence>
<dbReference type="PROSITE" id="PS01096">
    <property type="entry name" value="PPIC_PPIASE_1"/>
    <property type="match status" value="1"/>
</dbReference>
<feature type="non-terminal residue" evidence="3">
    <location>
        <position position="1"/>
    </location>
</feature>
<evidence type="ECO:0000313" key="3">
    <source>
        <dbReference type="EMBL" id="SVB40321.1"/>
    </source>
</evidence>
<accession>A0A382DRF8</accession>
<dbReference type="Pfam" id="PF13616">
    <property type="entry name" value="Rotamase_3"/>
    <property type="match status" value="1"/>
</dbReference>
<dbReference type="InterPro" id="IPR046357">
    <property type="entry name" value="PPIase_dom_sf"/>
</dbReference>
<dbReference type="InterPro" id="IPR000297">
    <property type="entry name" value="PPIase_PpiC"/>
</dbReference>
<name>A0A382DRF8_9ZZZZ</name>